<comment type="caution">
    <text evidence="2">The sequence shown here is derived from an EMBL/GenBank/DDBJ whole genome shotgun (WGS) entry which is preliminary data.</text>
</comment>
<name>A0A9X1BR47_9BURK</name>
<evidence type="ECO:0000313" key="3">
    <source>
        <dbReference type="Proteomes" id="UP000643207"/>
    </source>
</evidence>
<protein>
    <submittedName>
        <fullName evidence="2">Uncharacterized protein</fullName>
    </submittedName>
</protein>
<dbReference type="RefSeq" id="WP_201824411.1">
    <property type="nucleotide sequence ID" value="NZ_JAERRA010000001.1"/>
</dbReference>
<keyword evidence="3" id="KW-1185">Reference proteome</keyword>
<gene>
    <name evidence="2" type="ORF">JI742_04750</name>
</gene>
<dbReference type="Proteomes" id="UP000643207">
    <property type="component" value="Unassembled WGS sequence"/>
</dbReference>
<dbReference type="AlphaFoldDB" id="A0A9X1BR47"/>
<organism evidence="2 3">
    <name type="scientific">Aquariibacter lacus</name>
    <dbReference type="NCBI Taxonomy" id="2801332"/>
    <lineage>
        <taxon>Bacteria</taxon>
        <taxon>Pseudomonadati</taxon>
        <taxon>Pseudomonadota</taxon>
        <taxon>Betaproteobacteria</taxon>
        <taxon>Burkholderiales</taxon>
        <taxon>Sphaerotilaceae</taxon>
        <taxon>Aquariibacter</taxon>
    </lineage>
</organism>
<accession>A0A9X1BR47</accession>
<reference evidence="2 3" key="1">
    <citation type="submission" date="2021-01" db="EMBL/GenBank/DDBJ databases">
        <title>Piscinibacter sp. Jin2 Genome sequencing and assembly.</title>
        <authorList>
            <person name="Kim I."/>
        </authorList>
    </citation>
    <scope>NUCLEOTIDE SEQUENCE [LARGE SCALE GENOMIC DNA]</scope>
    <source>
        <strain evidence="2 3">Jin2</strain>
    </source>
</reference>
<evidence type="ECO:0000256" key="1">
    <source>
        <dbReference type="SAM" id="MobiDB-lite"/>
    </source>
</evidence>
<feature type="region of interest" description="Disordered" evidence="1">
    <location>
        <begin position="130"/>
        <end position="181"/>
    </location>
</feature>
<feature type="compositionally biased region" description="Low complexity" evidence="1">
    <location>
        <begin position="130"/>
        <end position="160"/>
    </location>
</feature>
<feature type="region of interest" description="Disordered" evidence="1">
    <location>
        <begin position="1"/>
        <end position="21"/>
    </location>
</feature>
<evidence type="ECO:0000313" key="2">
    <source>
        <dbReference type="EMBL" id="MBL0719193.1"/>
    </source>
</evidence>
<dbReference type="EMBL" id="JAERRA010000001">
    <property type="protein sequence ID" value="MBL0719193.1"/>
    <property type="molecule type" value="Genomic_DNA"/>
</dbReference>
<proteinExistence type="predicted"/>
<sequence>MSERTSPAASPGIRRLPPPPRRAPRRFFMGLAALGLIGLLLCAAFALKGLNLHADLRVGLAELSGRAEALRLRVERGEEEAARAALAELGQTLDPLLRLGLRGPQAQALERLRGRADRLFPVAQAASAPAVQAEPAASDPPAEAAAAPAPASGEAAASSPLEPPARVAETSPPPARAEAALPPARSMADFLAVLRAERLRVEAMPPLPSELLALALISLLLVLGGLGGRGAAIGREQTERADRAEALQVEAEDRALALRQSAHENDLALRRLAPLLQALGEGDLSRVPPRETEDLASRHGALLGEALAELRHLIAQVQEAAERVLQGQSRLQAAVGGLKAGADELHALRAAQAALHALDGPLAALGGPARALRELVQAWPDTLAALRALLARQQAAGEPAQALVLALEGLHARLQVLQADQQALNDWRAEAGRLGLNAALQMAQAAGRPPAALAQDLLEALGRADRLLQPWLDARSALSAQVEAQLDLARRQARALGAELPADLQARLLASEALVAGLPTDLAEAASPAQLEPLREALARSLHGAEARQAELDQGLRLIQDLATQAEGLRAAVTRFRAP</sequence>